<name>A0A427B0Y0_ENSVE</name>
<accession>A0A427B0Y0</accession>
<evidence type="ECO:0000313" key="2">
    <source>
        <dbReference type="EMBL" id="RRT82140.1"/>
    </source>
</evidence>
<sequence length="174" mass="19722">MVNGHTKNDVAEVAHYGHMAYTRNDVAEVASDKVKISNRHKSQHREEGSKSHASKGKEQVGVASEAQTPRPRRPKSIKDLCITSTGEGEKGYYALRMTDLPPYDLKAPLEARWSTLKQGTRSGWTRRLRPTQLRARYPELEIEEDPFKLLIEDSIALMEADQPFDNSLPPPKER</sequence>
<gene>
    <name evidence="2" type="ORF">B296_00019094</name>
</gene>
<reference evidence="2 3" key="1">
    <citation type="journal article" date="2014" name="Agronomy (Basel)">
        <title>A Draft Genome Sequence for Ensete ventricosum, the Drought-Tolerant Tree Against Hunger.</title>
        <authorList>
            <person name="Harrison J."/>
            <person name="Moore K.A."/>
            <person name="Paszkiewicz K."/>
            <person name="Jones T."/>
            <person name="Grant M."/>
            <person name="Ambacheew D."/>
            <person name="Muzemil S."/>
            <person name="Studholme D.J."/>
        </authorList>
    </citation>
    <scope>NUCLEOTIDE SEQUENCE [LARGE SCALE GENOMIC DNA]</scope>
</reference>
<dbReference type="Proteomes" id="UP000287651">
    <property type="component" value="Unassembled WGS sequence"/>
</dbReference>
<feature type="region of interest" description="Disordered" evidence="1">
    <location>
        <begin position="27"/>
        <end position="82"/>
    </location>
</feature>
<proteinExistence type="predicted"/>
<dbReference type="AlphaFoldDB" id="A0A427B0Y0"/>
<dbReference type="EMBL" id="AMZH03000756">
    <property type="protein sequence ID" value="RRT82140.1"/>
    <property type="molecule type" value="Genomic_DNA"/>
</dbReference>
<evidence type="ECO:0000256" key="1">
    <source>
        <dbReference type="SAM" id="MobiDB-lite"/>
    </source>
</evidence>
<feature type="compositionally biased region" description="Basic and acidic residues" evidence="1">
    <location>
        <begin position="44"/>
        <end position="58"/>
    </location>
</feature>
<evidence type="ECO:0000313" key="3">
    <source>
        <dbReference type="Proteomes" id="UP000287651"/>
    </source>
</evidence>
<protein>
    <submittedName>
        <fullName evidence="2">Uncharacterized protein</fullName>
    </submittedName>
</protein>
<comment type="caution">
    <text evidence="2">The sequence shown here is derived from an EMBL/GenBank/DDBJ whole genome shotgun (WGS) entry which is preliminary data.</text>
</comment>
<organism evidence="2 3">
    <name type="scientific">Ensete ventricosum</name>
    <name type="common">Abyssinian banana</name>
    <name type="synonym">Musa ensete</name>
    <dbReference type="NCBI Taxonomy" id="4639"/>
    <lineage>
        <taxon>Eukaryota</taxon>
        <taxon>Viridiplantae</taxon>
        <taxon>Streptophyta</taxon>
        <taxon>Embryophyta</taxon>
        <taxon>Tracheophyta</taxon>
        <taxon>Spermatophyta</taxon>
        <taxon>Magnoliopsida</taxon>
        <taxon>Liliopsida</taxon>
        <taxon>Zingiberales</taxon>
        <taxon>Musaceae</taxon>
        <taxon>Ensete</taxon>
    </lineage>
</organism>